<dbReference type="Proteomes" id="UP000663868">
    <property type="component" value="Unassembled WGS sequence"/>
</dbReference>
<proteinExistence type="predicted"/>
<gene>
    <name evidence="1" type="ORF">IZO911_LOCUS894</name>
    <name evidence="2" type="ORF">KXQ929_LOCUS16612</name>
</gene>
<organism evidence="1 3">
    <name type="scientific">Adineta steineri</name>
    <dbReference type="NCBI Taxonomy" id="433720"/>
    <lineage>
        <taxon>Eukaryota</taxon>
        <taxon>Metazoa</taxon>
        <taxon>Spiralia</taxon>
        <taxon>Gnathifera</taxon>
        <taxon>Rotifera</taxon>
        <taxon>Eurotatoria</taxon>
        <taxon>Bdelloidea</taxon>
        <taxon>Adinetida</taxon>
        <taxon>Adinetidae</taxon>
        <taxon>Adineta</taxon>
    </lineage>
</organism>
<name>A0A813M7U5_9BILA</name>
<evidence type="ECO:0000313" key="1">
    <source>
        <dbReference type="EMBL" id="CAF0715395.1"/>
    </source>
</evidence>
<comment type="caution">
    <text evidence="1">The sequence shown here is derived from an EMBL/GenBank/DDBJ whole genome shotgun (WGS) entry which is preliminary data.</text>
</comment>
<dbReference type="EMBL" id="CAJNOE010000004">
    <property type="protein sequence ID" value="CAF0715395.1"/>
    <property type="molecule type" value="Genomic_DNA"/>
</dbReference>
<dbReference type="Gene3D" id="3.10.20.90">
    <property type="entry name" value="Phosphatidylinositol 3-kinase Catalytic Subunit, Chain A, domain 1"/>
    <property type="match status" value="1"/>
</dbReference>
<dbReference type="AlphaFoldDB" id="A0A813M7U5"/>
<dbReference type="EMBL" id="CAJOBB010001011">
    <property type="protein sequence ID" value="CAF3793670.1"/>
    <property type="molecule type" value="Genomic_DNA"/>
</dbReference>
<evidence type="ECO:0000313" key="3">
    <source>
        <dbReference type="Proteomes" id="UP000663860"/>
    </source>
</evidence>
<protein>
    <submittedName>
        <fullName evidence="1">Uncharacterized protein</fullName>
    </submittedName>
</protein>
<sequence length="277" mass="31070">MKNRRVKLHKKSIKNEEHVYIELDTKCSCPQTSSNDHASIQFARRYLECQGSMPIRILRSYIEQVLPHSPMTQVSIYDCNDKLLNDSVCLKDLSLPSSTLYIPLRFTMVNTVTSFGHCLCSSPPSPIKISSSFSPTIIRRETINRTLSTCPLVPTPPHSPSSSTSISPILSKNPLPIVNLLTPPSPSHYSSFLIDNIVESNSNDQSIIDKITSEFGEICPTLPLVKRKRQRLLKKIMPKSSPLSSSSPSDSPLDLTVKKRPTSFDLFTIQSKWLKMI</sequence>
<accession>A0A813M7U5</accession>
<reference evidence="1" key="1">
    <citation type="submission" date="2021-02" db="EMBL/GenBank/DDBJ databases">
        <authorList>
            <person name="Nowell W R."/>
        </authorList>
    </citation>
    <scope>NUCLEOTIDE SEQUENCE</scope>
</reference>
<dbReference type="Proteomes" id="UP000663860">
    <property type="component" value="Unassembled WGS sequence"/>
</dbReference>
<evidence type="ECO:0000313" key="2">
    <source>
        <dbReference type="EMBL" id="CAF3793670.1"/>
    </source>
</evidence>